<protein>
    <recommendedName>
        <fullName evidence="1">RNase H type-1 domain-containing protein</fullName>
    </recommendedName>
</protein>
<name>A0AAE0BAU2_9ROSI</name>
<reference evidence="2" key="1">
    <citation type="journal article" date="2023" name="Plant J.">
        <title>Genome sequences and population genomics provide insights into the demographic history, inbreeding, and mutation load of two 'living fossil' tree species of Dipteronia.</title>
        <authorList>
            <person name="Feng Y."/>
            <person name="Comes H.P."/>
            <person name="Chen J."/>
            <person name="Zhu S."/>
            <person name="Lu R."/>
            <person name="Zhang X."/>
            <person name="Li P."/>
            <person name="Qiu J."/>
            <person name="Olsen K.M."/>
            <person name="Qiu Y."/>
        </authorList>
    </citation>
    <scope>NUCLEOTIDE SEQUENCE</scope>
    <source>
        <strain evidence="2">NBL</strain>
    </source>
</reference>
<feature type="domain" description="RNase H type-1" evidence="1">
    <location>
        <begin position="131"/>
        <end position="184"/>
    </location>
</feature>
<gene>
    <name evidence="2" type="ORF">Dsin_004429</name>
</gene>
<sequence length="199" mass="22298">MFGFKPGFQMAAKVMELEYPPKGEDLLARKIISNPICSCFKKGVEDSAHALLWCPEAKKKDDIEAWCMVMWSSWLNRNNFVHNNKVRAPDELLNFKEFQNSRAISTQVASSRSVIDSLCWSPPNLCSLKLNTDVAMKADFSHIGIGAVIRNDEGEVVSTRSKPMVGSFSTELGEYLALRVGLLLTKVWVSLLVGLKLMR</sequence>
<evidence type="ECO:0000313" key="3">
    <source>
        <dbReference type="Proteomes" id="UP001281410"/>
    </source>
</evidence>
<dbReference type="InterPro" id="IPR002156">
    <property type="entry name" value="RNaseH_domain"/>
</dbReference>
<dbReference type="Proteomes" id="UP001281410">
    <property type="component" value="Unassembled WGS sequence"/>
</dbReference>
<proteinExistence type="predicted"/>
<dbReference type="EMBL" id="JANJYJ010000001">
    <property type="protein sequence ID" value="KAK3232548.1"/>
    <property type="molecule type" value="Genomic_DNA"/>
</dbReference>
<dbReference type="GO" id="GO:0004523">
    <property type="term" value="F:RNA-DNA hybrid ribonuclease activity"/>
    <property type="evidence" value="ECO:0007669"/>
    <property type="project" value="InterPro"/>
</dbReference>
<dbReference type="Pfam" id="PF13456">
    <property type="entry name" value="RVT_3"/>
    <property type="match status" value="1"/>
</dbReference>
<comment type="caution">
    <text evidence="2">The sequence shown here is derived from an EMBL/GenBank/DDBJ whole genome shotgun (WGS) entry which is preliminary data.</text>
</comment>
<organism evidence="2 3">
    <name type="scientific">Dipteronia sinensis</name>
    <dbReference type="NCBI Taxonomy" id="43782"/>
    <lineage>
        <taxon>Eukaryota</taxon>
        <taxon>Viridiplantae</taxon>
        <taxon>Streptophyta</taxon>
        <taxon>Embryophyta</taxon>
        <taxon>Tracheophyta</taxon>
        <taxon>Spermatophyta</taxon>
        <taxon>Magnoliopsida</taxon>
        <taxon>eudicotyledons</taxon>
        <taxon>Gunneridae</taxon>
        <taxon>Pentapetalae</taxon>
        <taxon>rosids</taxon>
        <taxon>malvids</taxon>
        <taxon>Sapindales</taxon>
        <taxon>Sapindaceae</taxon>
        <taxon>Hippocastanoideae</taxon>
        <taxon>Acereae</taxon>
        <taxon>Dipteronia</taxon>
    </lineage>
</organism>
<evidence type="ECO:0000259" key="1">
    <source>
        <dbReference type="Pfam" id="PF13456"/>
    </source>
</evidence>
<dbReference type="PANTHER" id="PTHR47074">
    <property type="entry name" value="BNAC02G40300D PROTEIN"/>
    <property type="match status" value="1"/>
</dbReference>
<dbReference type="GO" id="GO:0003676">
    <property type="term" value="F:nucleic acid binding"/>
    <property type="evidence" value="ECO:0007669"/>
    <property type="project" value="InterPro"/>
</dbReference>
<accession>A0AAE0BAU2</accession>
<dbReference type="InterPro" id="IPR052929">
    <property type="entry name" value="RNase_H-like_EbsB-rel"/>
</dbReference>
<dbReference type="AlphaFoldDB" id="A0AAE0BAU2"/>
<keyword evidence="3" id="KW-1185">Reference proteome</keyword>
<evidence type="ECO:0000313" key="2">
    <source>
        <dbReference type="EMBL" id="KAK3232548.1"/>
    </source>
</evidence>
<dbReference type="PANTHER" id="PTHR47074:SF11">
    <property type="entry name" value="REVERSE TRANSCRIPTASE-LIKE PROTEIN"/>
    <property type="match status" value="1"/>
</dbReference>